<evidence type="ECO:0000313" key="8">
    <source>
        <dbReference type="EMBL" id="KAK4106524.1"/>
    </source>
</evidence>
<feature type="compositionally biased region" description="Pro residues" evidence="6">
    <location>
        <begin position="579"/>
        <end position="595"/>
    </location>
</feature>
<feature type="compositionally biased region" description="Polar residues" evidence="6">
    <location>
        <begin position="10"/>
        <end position="21"/>
    </location>
</feature>
<feature type="compositionally biased region" description="Pro residues" evidence="6">
    <location>
        <begin position="510"/>
        <end position="520"/>
    </location>
</feature>
<comment type="caution">
    <text evidence="8">The sequence shown here is derived from an EMBL/GenBank/DDBJ whole genome shotgun (WGS) entry which is preliminary data.</text>
</comment>
<evidence type="ECO:0000256" key="6">
    <source>
        <dbReference type="SAM" id="MobiDB-lite"/>
    </source>
</evidence>
<dbReference type="CDD" id="cd14705">
    <property type="entry name" value="bZIP_Zip1"/>
    <property type="match status" value="1"/>
</dbReference>
<dbReference type="GO" id="GO:0001228">
    <property type="term" value="F:DNA-binding transcription activator activity, RNA polymerase II-specific"/>
    <property type="evidence" value="ECO:0007669"/>
    <property type="project" value="TreeGrafter"/>
</dbReference>
<feature type="region of interest" description="Disordered" evidence="6">
    <location>
        <begin position="1"/>
        <end position="335"/>
    </location>
</feature>
<dbReference type="GO" id="GO:0000977">
    <property type="term" value="F:RNA polymerase II transcription regulatory region sequence-specific DNA binding"/>
    <property type="evidence" value="ECO:0007669"/>
    <property type="project" value="TreeGrafter"/>
</dbReference>
<evidence type="ECO:0000256" key="5">
    <source>
        <dbReference type="ARBA" id="ARBA00023242"/>
    </source>
</evidence>
<organism evidence="8 9">
    <name type="scientific">Parathielavia hyrcaniae</name>
    <dbReference type="NCBI Taxonomy" id="113614"/>
    <lineage>
        <taxon>Eukaryota</taxon>
        <taxon>Fungi</taxon>
        <taxon>Dikarya</taxon>
        <taxon>Ascomycota</taxon>
        <taxon>Pezizomycotina</taxon>
        <taxon>Sordariomycetes</taxon>
        <taxon>Sordariomycetidae</taxon>
        <taxon>Sordariales</taxon>
        <taxon>Chaetomiaceae</taxon>
        <taxon>Parathielavia</taxon>
    </lineage>
</organism>
<keyword evidence="9" id="KW-1185">Reference proteome</keyword>
<feature type="compositionally biased region" description="Polar residues" evidence="6">
    <location>
        <begin position="52"/>
        <end position="64"/>
    </location>
</feature>
<feature type="region of interest" description="Disordered" evidence="6">
    <location>
        <begin position="464"/>
        <end position="677"/>
    </location>
</feature>
<reference evidence="8" key="1">
    <citation type="journal article" date="2023" name="Mol. Phylogenet. Evol.">
        <title>Genome-scale phylogeny and comparative genomics of the fungal order Sordariales.</title>
        <authorList>
            <person name="Hensen N."/>
            <person name="Bonometti L."/>
            <person name="Westerberg I."/>
            <person name="Brannstrom I.O."/>
            <person name="Guillou S."/>
            <person name="Cros-Aarteil S."/>
            <person name="Calhoun S."/>
            <person name="Haridas S."/>
            <person name="Kuo A."/>
            <person name="Mondo S."/>
            <person name="Pangilinan J."/>
            <person name="Riley R."/>
            <person name="LaButti K."/>
            <person name="Andreopoulos B."/>
            <person name="Lipzen A."/>
            <person name="Chen C."/>
            <person name="Yan M."/>
            <person name="Daum C."/>
            <person name="Ng V."/>
            <person name="Clum A."/>
            <person name="Steindorff A."/>
            <person name="Ohm R.A."/>
            <person name="Martin F."/>
            <person name="Silar P."/>
            <person name="Natvig D.O."/>
            <person name="Lalanne C."/>
            <person name="Gautier V."/>
            <person name="Ament-Velasquez S.L."/>
            <person name="Kruys A."/>
            <person name="Hutchinson M.I."/>
            <person name="Powell A.J."/>
            <person name="Barry K."/>
            <person name="Miller A.N."/>
            <person name="Grigoriev I.V."/>
            <person name="Debuchy R."/>
            <person name="Gladieux P."/>
            <person name="Hiltunen Thoren M."/>
            <person name="Johannesson H."/>
        </authorList>
    </citation>
    <scope>NUCLEOTIDE SEQUENCE</scope>
    <source>
        <strain evidence="8">CBS 757.83</strain>
    </source>
</reference>
<feature type="region of interest" description="Disordered" evidence="6">
    <location>
        <begin position="383"/>
        <end position="422"/>
    </location>
</feature>
<evidence type="ECO:0000259" key="7">
    <source>
        <dbReference type="PROSITE" id="PS50217"/>
    </source>
</evidence>
<dbReference type="PANTHER" id="PTHR13044">
    <property type="entry name" value="ACTIVATING TRANSCRIPTION FACTOR ATF 4/5"/>
    <property type="match status" value="1"/>
</dbReference>
<gene>
    <name evidence="8" type="ORF">N658DRAFT_415841</name>
</gene>
<evidence type="ECO:0000256" key="3">
    <source>
        <dbReference type="ARBA" id="ARBA00023125"/>
    </source>
</evidence>
<protein>
    <recommendedName>
        <fullName evidence="7">BZIP domain-containing protein</fullName>
    </recommendedName>
</protein>
<keyword evidence="5" id="KW-0539">Nucleus</keyword>
<feature type="compositionally biased region" description="Polar residues" evidence="6">
    <location>
        <begin position="243"/>
        <end position="260"/>
    </location>
</feature>
<dbReference type="PROSITE" id="PS50217">
    <property type="entry name" value="BZIP"/>
    <property type="match status" value="1"/>
</dbReference>
<evidence type="ECO:0000256" key="2">
    <source>
        <dbReference type="ARBA" id="ARBA00023015"/>
    </source>
</evidence>
<feature type="compositionally biased region" description="Low complexity" evidence="6">
    <location>
        <begin position="277"/>
        <end position="289"/>
    </location>
</feature>
<keyword evidence="3" id="KW-0238">DNA-binding</keyword>
<feature type="compositionally biased region" description="Pro residues" evidence="6">
    <location>
        <begin position="627"/>
        <end position="647"/>
    </location>
</feature>
<accession>A0AAN6QAC9</accession>
<sequence length="677" mass="72150">TREAVAENGGRSQCQQSQDFKSQGEKAAMSQGGSAPRPPSRPSPSRSPARATNPTTSPPLQQSRTQHDDQRPQPLRNSPRVAQIQADASSQEAVDRALDTRSILNPVGTHGELAGQFRSFAQPSAARGRQQPTMGAGQYERDASPARPASFQNLEATTPQSTMPPTTSPVGQPTSGGRGSPHTVHTYPTAARRILTPKSPRAVSLSRAAMRTMEAQHPTPSLPTPTSRGGPSSTHDAQVHGSGRSSLETPPQFYSPSPAQTPAEPSPTRPTSGLARSLSHPSLSHGLPSAHGPEPSQHPGSLKRERSGRPVLSGPPFAPPLLASQQPFGTSGVMGDTRWGPGILGSMSVGGARHLSITEGQPVLTITPSHGEEIVVPVDVHQGSKVADHKRQRNAGASARFRQRKKERERSQQEELQKLENANRELEHRAEELARRCEELEAQRDFYRNDRNRLREIMAQLPGGKEWAGRGPQSPISRTAGAAFASGSGGLLAQPPPPPAPHGHSQPLQHHPPPFPPPPTNALFYPHPPRSNSYGDASAFEPPARRRRTDSELQLSTGSYSLMTTSAPLPSISRAVAASPPPPPPPPPHGPPPPSFGGIPHSPRLTPPPMNARLPPLRFDQSRTPSTTPPPAPGPPPPPTTMPPPQSGSPYVTTRRLPYETGWATDPRPPATEGGPR</sequence>
<reference evidence="8" key="2">
    <citation type="submission" date="2023-05" db="EMBL/GenBank/DDBJ databases">
        <authorList>
            <consortium name="Lawrence Berkeley National Laboratory"/>
            <person name="Steindorff A."/>
            <person name="Hensen N."/>
            <person name="Bonometti L."/>
            <person name="Westerberg I."/>
            <person name="Brannstrom I.O."/>
            <person name="Guillou S."/>
            <person name="Cros-Aarteil S."/>
            <person name="Calhoun S."/>
            <person name="Haridas S."/>
            <person name="Kuo A."/>
            <person name="Mondo S."/>
            <person name="Pangilinan J."/>
            <person name="Riley R."/>
            <person name="Labutti K."/>
            <person name="Andreopoulos B."/>
            <person name="Lipzen A."/>
            <person name="Chen C."/>
            <person name="Yanf M."/>
            <person name="Daum C."/>
            <person name="Ng V."/>
            <person name="Clum A."/>
            <person name="Ohm R."/>
            <person name="Martin F."/>
            <person name="Silar P."/>
            <person name="Natvig D."/>
            <person name="Lalanne C."/>
            <person name="Gautier V."/>
            <person name="Ament-Velasquez S.L."/>
            <person name="Kruys A."/>
            <person name="Hutchinson M.I."/>
            <person name="Powell A.J."/>
            <person name="Barry K."/>
            <person name="Miller A.N."/>
            <person name="Grigoriev I.V."/>
            <person name="Debuchy R."/>
            <person name="Gladieux P."/>
            <person name="Thoren M.H."/>
            <person name="Johannesson H."/>
        </authorList>
    </citation>
    <scope>NUCLEOTIDE SEQUENCE</scope>
    <source>
        <strain evidence="8">CBS 757.83</strain>
    </source>
</reference>
<dbReference type="InterPro" id="IPR004827">
    <property type="entry name" value="bZIP"/>
</dbReference>
<evidence type="ECO:0000313" key="9">
    <source>
        <dbReference type="Proteomes" id="UP001305647"/>
    </source>
</evidence>
<name>A0AAN6QAC9_9PEZI</name>
<dbReference type="PANTHER" id="PTHR13044:SF14">
    <property type="entry name" value="CRYPTOCEPHAL, ISOFORM A"/>
    <property type="match status" value="1"/>
</dbReference>
<feature type="compositionally biased region" description="Basic and acidic residues" evidence="6">
    <location>
        <begin position="406"/>
        <end position="422"/>
    </location>
</feature>
<keyword evidence="4" id="KW-0804">Transcription</keyword>
<dbReference type="GO" id="GO:0005634">
    <property type="term" value="C:nucleus"/>
    <property type="evidence" value="ECO:0007669"/>
    <property type="project" value="UniProtKB-SubCell"/>
</dbReference>
<evidence type="ECO:0000256" key="1">
    <source>
        <dbReference type="ARBA" id="ARBA00004123"/>
    </source>
</evidence>
<feature type="compositionally biased region" description="Polar residues" evidence="6">
    <location>
        <begin position="224"/>
        <end position="236"/>
    </location>
</feature>
<comment type="subcellular location">
    <subcellularLocation>
        <location evidence="1">Nucleus</location>
    </subcellularLocation>
</comment>
<dbReference type="Proteomes" id="UP001305647">
    <property type="component" value="Unassembled WGS sequence"/>
</dbReference>
<feature type="non-terminal residue" evidence="8">
    <location>
        <position position="1"/>
    </location>
</feature>
<dbReference type="PROSITE" id="PS00036">
    <property type="entry name" value="BZIP_BASIC"/>
    <property type="match status" value="1"/>
</dbReference>
<evidence type="ECO:0000256" key="4">
    <source>
        <dbReference type="ARBA" id="ARBA00023163"/>
    </source>
</evidence>
<dbReference type="EMBL" id="MU863624">
    <property type="protein sequence ID" value="KAK4106524.1"/>
    <property type="molecule type" value="Genomic_DNA"/>
</dbReference>
<dbReference type="Pfam" id="PF07716">
    <property type="entry name" value="bZIP_2"/>
    <property type="match status" value="1"/>
</dbReference>
<feature type="domain" description="BZIP" evidence="7">
    <location>
        <begin position="390"/>
        <end position="443"/>
    </location>
</feature>
<feature type="compositionally biased region" description="Low complexity" evidence="6">
    <location>
        <begin position="157"/>
        <end position="169"/>
    </location>
</feature>
<dbReference type="AlphaFoldDB" id="A0AAN6QAC9"/>
<feature type="compositionally biased region" description="Polar residues" evidence="6">
    <location>
        <begin position="552"/>
        <end position="568"/>
    </location>
</feature>
<proteinExistence type="predicted"/>
<keyword evidence="2" id="KW-0805">Transcription regulation</keyword>